<dbReference type="AlphaFoldDB" id="A0A5E4NKK5"/>
<gene>
    <name evidence="1" type="ORF">CINCED_3A011844</name>
</gene>
<proteinExistence type="predicted"/>
<evidence type="ECO:0000313" key="1">
    <source>
        <dbReference type="EMBL" id="VVC45492.1"/>
    </source>
</evidence>
<organism evidence="1 2">
    <name type="scientific">Cinara cedri</name>
    <dbReference type="NCBI Taxonomy" id="506608"/>
    <lineage>
        <taxon>Eukaryota</taxon>
        <taxon>Metazoa</taxon>
        <taxon>Ecdysozoa</taxon>
        <taxon>Arthropoda</taxon>
        <taxon>Hexapoda</taxon>
        <taxon>Insecta</taxon>
        <taxon>Pterygota</taxon>
        <taxon>Neoptera</taxon>
        <taxon>Paraneoptera</taxon>
        <taxon>Hemiptera</taxon>
        <taxon>Sternorrhyncha</taxon>
        <taxon>Aphidomorpha</taxon>
        <taxon>Aphidoidea</taxon>
        <taxon>Aphididae</taxon>
        <taxon>Lachninae</taxon>
        <taxon>Cinara</taxon>
    </lineage>
</organism>
<reference evidence="1 2" key="1">
    <citation type="submission" date="2019-08" db="EMBL/GenBank/DDBJ databases">
        <authorList>
            <person name="Alioto T."/>
            <person name="Alioto T."/>
            <person name="Gomez Garrido J."/>
        </authorList>
    </citation>
    <scope>NUCLEOTIDE SEQUENCE [LARGE SCALE GENOMIC DNA]</scope>
</reference>
<sequence>MSNIKLHLSAQQHIAQIDRYFKSDITSINSEVALKTLFGDGKGIVKYAKIVISLDSNTRELCTLYIITTKKSADISIKTYQIYEKLFELNDFSDQIEIVKIIEHLNNEVSLGEKITATDIPITVKSTLEKSLMCSFMCHSVLKIITKLDLFTNESPNEIEIEYVAKKPSDFTALVNLVTIVKY</sequence>
<accession>A0A5E4NKK5</accession>
<dbReference type="Proteomes" id="UP000325440">
    <property type="component" value="Unassembled WGS sequence"/>
</dbReference>
<name>A0A5E4NKK5_9HEMI</name>
<keyword evidence="2" id="KW-1185">Reference proteome</keyword>
<dbReference type="OrthoDB" id="431717at2759"/>
<dbReference type="EMBL" id="CABPRJ010002404">
    <property type="protein sequence ID" value="VVC45492.1"/>
    <property type="molecule type" value="Genomic_DNA"/>
</dbReference>
<protein>
    <submittedName>
        <fullName evidence="1">Uncharacterized protein</fullName>
    </submittedName>
</protein>
<evidence type="ECO:0000313" key="2">
    <source>
        <dbReference type="Proteomes" id="UP000325440"/>
    </source>
</evidence>